<dbReference type="PANTHER" id="PTHR33695:SF1">
    <property type="entry name" value="LIPOPROTEIN SIGNAL PEPTIDASE"/>
    <property type="match status" value="1"/>
</dbReference>
<evidence type="ECO:0000256" key="6">
    <source>
        <dbReference type="ARBA" id="ARBA00022801"/>
    </source>
</evidence>
<organism evidence="11 12">
    <name type="scientific">Lachnotalea glycerini</name>
    <dbReference type="NCBI Taxonomy" id="1763509"/>
    <lineage>
        <taxon>Bacteria</taxon>
        <taxon>Bacillati</taxon>
        <taxon>Bacillota</taxon>
        <taxon>Clostridia</taxon>
        <taxon>Lachnospirales</taxon>
        <taxon>Lachnospiraceae</taxon>
        <taxon>Lachnotalea</taxon>
    </lineage>
</organism>
<evidence type="ECO:0000256" key="8">
    <source>
        <dbReference type="ARBA" id="ARBA00023136"/>
    </source>
</evidence>
<sequence length="156" mass="17841">MNYLIYFFISAGIFLTDCVIKHFVEKKLEYNKSEKKFNNMIIIRKVYNKGGALNALENKQEFVAGFSAALMWSVIATQFLLIGRKKTGLLKLALSFIIGGGASNLYDRMVRKYVIDYFSFNVKIKKIKDIVFNISDLFIFTGVGIAAFYSILTDRK</sequence>
<evidence type="ECO:0000256" key="2">
    <source>
        <dbReference type="ARBA" id="ARBA00022475"/>
    </source>
</evidence>
<accession>A0A371JCM6</accession>
<feature type="transmembrane region" description="Helical" evidence="9">
    <location>
        <begin position="88"/>
        <end position="106"/>
    </location>
</feature>
<dbReference type="GO" id="GO:0004190">
    <property type="term" value="F:aspartic-type endopeptidase activity"/>
    <property type="evidence" value="ECO:0007669"/>
    <property type="project" value="UniProtKB-UniRule"/>
</dbReference>
<evidence type="ECO:0000256" key="9">
    <source>
        <dbReference type="HAMAP-Rule" id="MF_00161"/>
    </source>
</evidence>
<name>A0A371JCM6_9FIRM</name>
<gene>
    <name evidence="9" type="primary">lspA</name>
    <name evidence="11" type="ORF">CG710_014530</name>
</gene>
<keyword evidence="7 9" id="KW-1133">Transmembrane helix</keyword>
<dbReference type="PANTHER" id="PTHR33695">
    <property type="entry name" value="LIPOPROTEIN SIGNAL PEPTIDASE"/>
    <property type="match status" value="1"/>
</dbReference>
<dbReference type="EC" id="3.4.23.36" evidence="9"/>
<keyword evidence="4 9" id="KW-0812">Transmembrane</keyword>
<feature type="transmembrane region" description="Helical" evidence="9">
    <location>
        <begin position="6"/>
        <end position="24"/>
    </location>
</feature>
<proteinExistence type="inferred from homology"/>
<dbReference type="InterPro" id="IPR001872">
    <property type="entry name" value="Peptidase_A8"/>
</dbReference>
<keyword evidence="12" id="KW-1185">Reference proteome</keyword>
<comment type="function">
    <text evidence="9">This protein specifically catalyzes the removal of signal peptides from prolipoproteins.</text>
</comment>
<protein>
    <recommendedName>
        <fullName evidence="9">Lipoprotein signal peptidase</fullName>
        <ecNumber evidence="9">3.4.23.36</ecNumber>
    </recommendedName>
    <alternativeName>
        <fullName evidence="9">Prolipoprotein signal peptidase</fullName>
    </alternativeName>
    <alternativeName>
        <fullName evidence="9">Signal peptidase II</fullName>
        <shortName evidence="9">SPase II</shortName>
    </alternativeName>
</protein>
<dbReference type="EMBL" id="NOKA02000036">
    <property type="protein sequence ID" value="RDY30482.1"/>
    <property type="molecule type" value="Genomic_DNA"/>
</dbReference>
<reference evidence="11 12" key="1">
    <citation type="journal article" date="2017" name="Genome Announc.">
        <title>Draft Genome Sequence of a Sporulating and Motile Strain of Lachnotalea glycerini Isolated from Water in Quebec City, Canada.</title>
        <authorList>
            <person name="Maheux A.F."/>
            <person name="Boudreau D.K."/>
            <person name="Berube E."/>
            <person name="Boissinot M."/>
            <person name="Raymond F."/>
            <person name="Brodeur S."/>
            <person name="Corbeil J."/>
            <person name="Isabel S."/>
            <person name="Omar R.F."/>
            <person name="Bergeron M.G."/>
        </authorList>
    </citation>
    <scope>NUCLEOTIDE SEQUENCE [LARGE SCALE GENOMIC DNA]</scope>
    <source>
        <strain evidence="11 12">CCRI-19302</strain>
    </source>
</reference>
<dbReference type="AlphaFoldDB" id="A0A371JCM6"/>
<comment type="caution">
    <text evidence="11">The sequence shown here is derived from an EMBL/GenBank/DDBJ whole genome shotgun (WGS) entry which is preliminary data.</text>
</comment>
<feature type="transmembrane region" description="Helical" evidence="9">
    <location>
        <begin position="130"/>
        <end position="152"/>
    </location>
</feature>
<feature type="active site" evidence="9">
    <location>
        <position position="116"/>
    </location>
</feature>
<keyword evidence="3 9" id="KW-0645">Protease</keyword>
<comment type="pathway">
    <text evidence="9">Protein modification; lipoprotein biosynthesis (signal peptide cleavage).</text>
</comment>
<dbReference type="GO" id="GO:0005886">
    <property type="term" value="C:plasma membrane"/>
    <property type="evidence" value="ECO:0007669"/>
    <property type="project" value="UniProtKB-SubCell"/>
</dbReference>
<comment type="similarity">
    <text evidence="1 9 10">Belongs to the peptidase A8 family.</text>
</comment>
<dbReference type="OrthoDB" id="1770665at2"/>
<comment type="subcellular location">
    <subcellularLocation>
        <location evidence="9">Cell membrane</location>
        <topology evidence="9">Multi-pass membrane protein</topology>
    </subcellularLocation>
</comment>
<evidence type="ECO:0000256" key="4">
    <source>
        <dbReference type="ARBA" id="ARBA00022692"/>
    </source>
</evidence>
<evidence type="ECO:0000313" key="11">
    <source>
        <dbReference type="EMBL" id="RDY30482.1"/>
    </source>
</evidence>
<dbReference type="Proteomes" id="UP000216411">
    <property type="component" value="Unassembled WGS sequence"/>
</dbReference>
<evidence type="ECO:0000256" key="10">
    <source>
        <dbReference type="RuleBase" id="RU004181"/>
    </source>
</evidence>
<comment type="catalytic activity">
    <reaction evidence="9">
        <text>Release of signal peptides from bacterial membrane prolipoproteins. Hydrolyzes -Xaa-Yaa-Zaa-|-(S,diacylglyceryl)Cys-, in which Xaa is hydrophobic (preferably Leu), and Yaa (Ala or Ser) and Zaa (Gly or Ala) have small, neutral side chains.</text>
        <dbReference type="EC" id="3.4.23.36"/>
    </reaction>
</comment>
<keyword evidence="6 9" id="KW-0378">Hydrolase</keyword>
<dbReference type="PRINTS" id="PR00781">
    <property type="entry name" value="LIPOSIGPTASE"/>
</dbReference>
<feature type="transmembrane region" description="Helical" evidence="9">
    <location>
        <begin position="62"/>
        <end position="82"/>
    </location>
</feature>
<evidence type="ECO:0000256" key="3">
    <source>
        <dbReference type="ARBA" id="ARBA00022670"/>
    </source>
</evidence>
<dbReference type="Pfam" id="PF01252">
    <property type="entry name" value="Peptidase_A8"/>
    <property type="match status" value="1"/>
</dbReference>
<dbReference type="HAMAP" id="MF_00161">
    <property type="entry name" value="LspA"/>
    <property type="match status" value="1"/>
</dbReference>
<evidence type="ECO:0000256" key="1">
    <source>
        <dbReference type="ARBA" id="ARBA00006139"/>
    </source>
</evidence>
<evidence type="ECO:0000256" key="7">
    <source>
        <dbReference type="ARBA" id="ARBA00022989"/>
    </source>
</evidence>
<keyword evidence="2 9" id="KW-1003">Cell membrane</keyword>
<dbReference type="GO" id="GO:0006508">
    <property type="term" value="P:proteolysis"/>
    <property type="evidence" value="ECO:0007669"/>
    <property type="project" value="UniProtKB-KW"/>
</dbReference>
<keyword evidence="5 9" id="KW-0064">Aspartyl protease</keyword>
<evidence type="ECO:0000256" key="5">
    <source>
        <dbReference type="ARBA" id="ARBA00022750"/>
    </source>
</evidence>
<evidence type="ECO:0000313" key="12">
    <source>
        <dbReference type="Proteomes" id="UP000216411"/>
    </source>
</evidence>
<keyword evidence="8 9" id="KW-0472">Membrane</keyword>
<feature type="active site" evidence="9">
    <location>
        <position position="136"/>
    </location>
</feature>